<gene>
    <name evidence="3" type="ORF">CYMTET_3072</name>
    <name evidence="2" type="ORF">CYMTET_39105</name>
</gene>
<reference evidence="3" key="2">
    <citation type="submission" date="2023-06" db="EMBL/GenBank/DDBJ databases">
        <title>Long-read-based genome assembly of the green algal bacterivore Cymbomonas tetramitiformis.</title>
        <authorList>
            <person name="Gyaltshen Y."/>
            <person name="Rozenberg A."/>
            <person name="Paasch A."/>
            <person name="Burns J.A."/>
            <person name="Warring S."/>
            <person name="Larson R."/>
            <person name="Maurer-Alcala X."/>
            <person name="Dacks J."/>
            <person name="Kim E."/>
        </authorList>
    </citation>
    <scope>NUCLEOTIDE SEQUENCE</scope>
    <source>
        <strain evidence="3">PLY_AMNH</strain>
    </source>
</reference>
<comment type="caution">
    <text evidence="3">The sequence shown here is derived from an EMBL/GenBank/DDBJ whole genome shotgun (WGS) entry which is preliminary data.</text>
</comment>
<evidence type="ECO:0000313" key="4">
    <source>
        <dbReference type="Proteomes" id="UP001190700"/>
    </source>
</evidence>
<keyword evidence="4" id="KW-1185">Reference proteome</keyword>
<dbReference type="EMBL" id="LGRX02000120">
    <property type="protein sequence ID" value="KAK3289507.1"/>
    <property type="molecule type" value="Genomic_DNA"/>
</dbReference>
<evidence type="ECO:0000256" key="1">
    <source>
        <dbReference type="SAM" id="MobiDB-lite"/>
    </source>
</evidence>
<reference evidence="3 4" key="1">
    <citation type="journal article" date="2015" name="Genome Biol. Evol.">
        <title>Comparative Genomics of a Bacterivorous Green Alga Reveals Evolutionary Causalities and Consequences of Phago-Mixotrophic Mode of Nutrition.</title>
        <authorList>
            <person name="Burns J.A."/>
            <person name="Paasch A."/>
            <person name="Narechania A."/>
            <person name="Kim E."/>
        </authorList>
    </citation>
    <scope>NUCLEOTIDE SEQUENCE [LARGE SCALE GENOMIC DNA]</scope>
    <source>
        <strain evidence="3">PLY_AMNH</strain>
    </source>
</reference>
<protein>
    <submittedName>
        <fullName evidence="3">Uncharacterized protein</fullName>
    </submittedName>
</protein>
<dbReference type="AlphaFoldDB" id="A0AAE0H424"/>
<accession>A0AAE0H424</accession>
<name>A0AAE0H424_9CHLO</name>
<evidence type="ECO:0000313" key="2">
    <source>
        <dbReference type="EMBL" id="KAK3251561.1"/>
    </source>
</evidence>
<sequence length="158" mass="17635">MLDARCKALVEAGMLQPRSVALIEVTGRVKLDAEGDKFTEPEPGTSVTKQLADLLRDQRQARTWQPEMSGEHPTDPDYPDLTPKQEAENEAEYLTACMQPWPVIAVEPAWDTETGAGSWLQQRLFVGRTGYARLCELQGHAELELDPGLHTGHVRALW</sequence>
<organism evidence="3 4">
    <name type="scientific">Cymbomonas tetramitiformis</name>
    <dbReference type="NCBI Taxonomy" id="36881"/>
    <lineage>
        <taxon>Eukaryota</taxon>
        <taxon>Viridiplantae</taxon>
        <taxon>Chlorophyta</taxon>
        <taxon>Pyramimonadophyceae</taxon>
        <taxon>Pyramimonadales</taxon>
        <taxon>Pyramimonadaceae</taxon>
        <taxon>Cymbomonas</taxon>
    </lineage>
</organism>
<dbReference type="Proteomes" id="UP001190700">
    <property type="component" value="Unassembled WGS sequence"/>
</dbReference>
<dbReference type="EMBL" id="LGRX02025971">
    <property type="protein sequence ID" value="KAK3251561.1"/>
    <property type="molecule type" value="Genomic_DNA"/>
</dbReference>
<feature type="region of interest" description="Disordered" evidence="1">
    <location>
        <begin position="59"/>
        <end position="89"/>
    </location>
</feature>
<evidence type="ECO:0000313" key="3">
    <source>
        <dbReference type="EMBL" id="KAK3289507.1"/>
    </source>
</evidence>
<proteinExistence type="predicted"/>